<gene>
    <name evidence="1" type="ORF">PXEA_LOCUS11402</name>
</gene>
<sequence length="144" mass="15587">MTERINHVCPGIANLPSVSAQEASHKASLLDNTLWTESVPAAAVSSFGVWVNTTPASSRQPRPGSFSLSAFFIAAFALFLPSPSCQPVSTSEDNCPHRLLIVFGHSRISVCSTSGQTENKHSLHFRCWATCTTLLRSSVCTHVW</sequence>
<dbReference type="Proteomes" id="UP000784294">
    <property type="component" value="Unassembled WGS sequence"/>
</dbReference>
<name>A0A3S5AJ64_9PLAT</name>
<dbReference type="EMBL" id="CAAALY010035026">
    <property type="protein sequence ID" value="VEL17962.1"/>
    <property type="molecule type" value="Genomic_DNA"/>
</dbReference>
<keyword evidence="2" id="KW-1185">Reference proteome</keyword>
<proteinExistence type="predicted"/>
<comment type="caution">
    <text evidence="1">The sequence shown here is derived from an EMBL/GenBank/DDBJ whole genome shotgun (WGS) entry which is preliminary data.</text>
</comment>
<reference evidence="1" key="1">
    <citation type="submission" date="2018-11" db="EMBL/GenBank/DDBJ databases">
        <authorList>
            <consortium name="Pathogen Informatics"/>
        </authorList>
    </citation>
    <scope>NUCLEOTIDE SEQUENCE</scope>
</reference>
<protein>
    <submittedName>
        <fullName evidence="1">Uncharacterized protein</fullName>
    </submittedName>
</protein>
<evidence type="ECO:0000313" key="1">
    <source>
        <dbReference type="EMBL" id="VEL17962.1"/>
    </source>
</evidence>
<accession>A0A3S5AJ64</accession>
<organism evidence="1 2">
    <name type="scientific">Protopolystoma xenopodis</name>
    <dbReference type="NCBI Taxonomy" id="117903"/>
    <lineage>
        <taxon>Eukaryota</taxon>
        <taxon>Metazoa</taxon>
        <taxon>Spiralia</taxon>
        <taxon>Lophotrochozoa</taxon>
        <taxon>Platyhelminthes</taxon>
        <taxon>Monogenea</taxon>
        <taxon>Polyopisthocotylea</taxon>
        <taxon>Polystomatidea</taxon>
        <taxon>Polystomatidae</taxon>
        <taxon>Protopolystoma</taxon>
    </lineage>
</organism>
<evidence type="ECO:0000313" key="2">
    <source>
        <dbReference type="Proteomes" id="UP000784294"/>
    </source>
</evidence>
<dbReference type="AlphaFoldDB" id="A0A3S5AJ64"/>